<dbReference type="Proteomes" id="UP000193144">
    <property type="component" value="Unassembled WGS sequence"/>
</dbReference>
<feature type="region of interest" description="Disordered" evidence="1">
    <location>
        <begin position="491"/>
        <end position="511"/>
    </location>
</feature>
<feature type="compositionally biased region" description="Polar residues" evidence="1">
    <location>
        <begin position="445"/>
        <end position="457"/>
    </location>
</feature>
<protein>
    <submittedName>
        <fullName evidence="2">Uncharacterized protein</fullName>
    </submittedName>
</protein>
<reference evidence="2 3" key="1">
    <citation type="submission" date="2016-07" db="EMBL/GenBank/DDBJ databases">
        <title>Pervasive Adenine N6-methylation of Active Genes in Fungi.</title>
        <authorList>
            <consortium name="DOE Joint Genome Institute"/>
            <person name="Mondo S.J."/>
            <person name="Dannebaum R.O."/>
            <person name="Kuo R.C."/>
            <person name="Labutti K."/>
            <person name="Haridas S."/>
            <person name="Kuo A."/>
            <person name="Salamov A."/>
            <person name="Ahrendt S.R."/>
            <person name="Lipzen A."/>
            <person name="Sullivan W."/>
            <person name="Andreopoulos W.B."/>
            <person name="Clum A."/>
            <person name="Lindquist E."/>
            <person name="Daum C."/>
            <person name="Ramamoorthy G.K."/>
            <person name="Gryganskyi A."/>
            <person name="Culley D."/>
            <person name="Magnuson J.K."/>
            <person name="James T.Y."/>
            <person name="O'Malley M.A."/>
            <person name="Stajich J.E."/>
            <person name="Spatafora J.W."/>
            <person name="Visel A."/>
            <person name="Grigoriev I.V."/>
        </authorList>
    </citation>
    <scope>NUCLEOTIDE SEQUENCE [LARGE SCALE GENOMIC DNA]</scope>
    <source>
        <strain evidence="2 3">CBS 115471</strain>
    </source>
</reference>
<evidence type="ECO:0000313" key="2">
    <source>
        <dbReference type="EMBL" id="ORY14085.1"/>
    </source>
</evidence>
<gene>
    <name evidence="2" type="ORF">BCR34DRAFT_599494</name>
</gene>
<dbReference type="EMBL" id="MCFA01000036">
    <property type="protein sequence ID" value="ORY14085.1"/>
    <property type="molecule type" value="Genomic_DNA"/>
</dbReference>
<accession>A0A1Y1ZWE8</accession>
<name>A0A1Y1ZWE8_9PLEO</name>
<feature type="region of interest" description="Disordered" evidence="1">
    <location>
        <begin position="210"/>
        <end position="236"/>
    </location>
</feature>
<feature type="compositionally biased region" description="Low complexity" evidence="1">
    <location>
        <begin position="588"/>
        <end position="601"/>
    </location>
</feature>
<evidence type="ECO:0000256" key="1">
    <source>
        <dbReference type="SAM" id="MobiDB-lite"/>
    </source>
</evidence>
<proteinExistence type="predicted"/>
<organism evidence="2 3">
    <name type="scientific">Clohesyomyces aquaticus</name>
    <dbReference type="NCBI Taxonomy" id="1231657"/>
    <lineage>
        <taxon>Eukaryota</taxon>
        <taxon>Fungi</taxon>
        <taxon>Dikarya</taxon>
        <taxon>Ascomycota</taxon>
        <taxon>Pezizomycotina</taxon>
        <taxon>Dothideomycetes</taxon>
        <taxon>Pleosporomycetidae</taxon>
        <taxon>Pleosporales</taxon>
        <taxon>Lindgomycetaceae</taxon>
        <taxon>Clohesyomyces</taxon>
    </lineage>
</organism>
<sequence>MDKPTAVPRSVCKTYGLLYASSAQHQVYGRVGWGTHLALSYSQGSDEFFIDRWTRPVKQWVCLGSFMRKDVETFHSDYKARVRVLGSDLYWDFQFKEKEDMMDFAHNKLLPVVRVADFLQTRNDMIRAFRVAPNPPYGKQINRSNYRPSLARQDSDDLYGEPWGVVPNPTRDPSQSPWLPRTEPWSKELLESEAFVTAGIGQLRHIDELDKTGRGSPQQKIESLPSPVQQQTSQQSHPIIETLRSAIRQIGEGSFGNVAIETSPGQQSSKELEWSESSIQEGKQMNTSEQVEDSDVSSARFPQVAASAQPVCPPTFEGASWSPLNDAMEESVDHVVGTAPTEEESPQAAASTHSSPRTPSAEASEITTYEDKTGDPPEVHMMAGVPSSGSSQGLEPTRFNPELLSRIKLSQGSLAMSVHRESSEMDVFLDRPEAHEAEEHVPAVSSEQSPGKTSPSWTKPDLRPEYKAFRREPIEVGMIFGLGLGSARGPMYSPPFHRSRSEPESGVSSHSVIRNIRTSPLGENGNTAIESSTALKADEDVAISHSRQHSASASQRSSVVLNSAEAGALAYDMDFKSEMTTLPRTNRTTSRSLQPSLPSRSITSLSYRTAPETMDPRLSEDEQGPDVEVNSISQASQTSSFVFGNDTHVFAETDSCSSMSPTDLSPRELYDLIKSQASRISALEKGREERDLEFEDMKDELSSLRANVDAMGAQLNAQSGELSEGEDQK</sequence>
<feature type="compositionally biased region" description="Polar residues" evidence="1">
    <location>
        <begin position="348"/>
        <end position="358"/>
    </location>
</feature>
<feature type="compositionally biased region" description="Basic and acidic residues" evidence="1">
    <location>
        <begin position="369"/>
        <end position="378"/>
    </location>
</feature>
<feature type="region of interest" description="Disordered" evidence="1">
    <location>
        <begin position="436"/>
        <end position="464"/>
    </location>
</feature>
<dbReference type="OrthoDB" id="10662999at2759"/>
<feature type="compositionally biased region" description="Low complexity" evidence="1">
    <location>
        <begin position="225"/>
        <end position="236"/>
    </location>
</feature>
<feature type="region of interest" description="Disordered" evidence="1">
    <location>
        <begin position="257"/>
        <end position="302"/>
    </location>
</feature>
<feature type="region of interest" description="Disordered" evidence="1">
    <location>
        <begin position="336"/>
        <end position="397"/>
    </location>
</feature>
<feature type="compositionally biased region" description="Polar residues" evidence="1">
    <location>
        <begin position="263"/>
        <end position="289"/>
    </location>
</feature>
<dbReference type="AlphaFoldDB" id="A0A1Y1ZWE8"/>
<keyword evidence="3" id="KW-1185">Reference proteome</keyword>
<feature type="region of interest" description="Disordered" evidence="1">
    <location>
        <begin position="580"/>
        <end position="625"/>
    </location>
</feature>
<comment type="caution">
    <text evidence="2">The sequence shown here is derived from an EMBL/GenBank/DDBJ whole genome shotgun (WGS) entry which is preliminary data.</text>
</comment>
<evidence type="ECO:0000313" key="3">
    <source>
        <dbReference type="Proteomes" id="UP000193144"/>
    </source>
</evidence>